<dbReference type="Proteomes" id="UP000185183">
    <property type="component" value="Unassembled WGS sequence"/>
</dbReference>
<protein>
    <submittedName>
        <fullName evidence="1">Uncharacterized protein</fullName>
    </submittedName>
</protein>
<sequence>MERASQPVAVRFPGARHQPNLADHIVEGSKQIACNVVWYLYNRELIDCTNIFSGGQTLHRLIS</sequence>
<name>A0A9Q7WH06_9MYCO</name>
<comment type="caution">
    <text evidence="1">The sequence shown here is derived from an EMBL/GenBank/DDBJ whole genome shotgun (WGS) entry which is preliminary data.</text>
</comment>
<proteinExistence type="predicted"/>
<gene>
    <name evidence="1" type="ORF">SAMEA2275694_00311</name>
</gene>
<dbReference type="AlphaFoldDB" id="A0A9Q7WH06"/>
<accession>A0A9Q7WH06</accession>
<evidence type="ECO:0000313" key="2">
    <source>
        <dbReference type="Proteomes" id="UP000185183"/>
    </source>
</evidence>
<organism evidence="1 2">
    <name type="scientific">Mycobacteroides abscessus subsp. bolletii</name>
    <dbReference type="NCBI Taxonomy" id="319705"/>
    <lineage>
        <taxon>Bacteria</taxon>
        <taxon>Bacillati</taxon>
        <taxon>Actinomycetota</taxon>
        <taxon>Actinomycetes</taxon>
        <taxon>Mycobacteriales</taxon>
        <taxon>Mycobacteriaceae</taxon>
        <taxon>Mycobacteroides</taxon>
        <taxon>Mycobacteroides abscessus</taxon>
    </lineage>
</organism>
<evidence type="ECO:0000313" key="1">
    <source>
        <dbReference type="EMBL" id="SHW83096.1"/>
    </source>
</evidence>
<reference evidence="1 2" key="1">
    <citation type="submission" date="2016-11" db="EMBL/GenBank/DDBJ databases">
        <authorList>
            <consortium name="Pathogen Informatics"/>
        </authorList>
    </citation>
    <scope>NUCLEOTIDE SEQUENCE [LARGE SCALE GENOMIC DNA]</scope>
    <source>
        <strain evidence="1 2">968</strain>
    </source>
</reference>
<dbReference type="EMBL" id="FSFA01000001">
    <property type="protein sequence ID" value="SHW83096.1"/>
    <property type="molecule type" value="Genomic_DNA"/>
</dbReference>